<dbReference type="EMBL" id="CP093346">
    <property type="protein sequence ID" value="WOG95309.1"/>
    <property type="molecule type" value="Genomic_DNA"/>
</dbReference>
<dbReference type="AlphaFoldDB" id="A0A175YD14"/>
<dbReference type="Gramene" id="KZM81121">
    <property type="protein sequence ID" value="KZM81121"/>
    <property type="gene ID" value="DCAR_031345"/>
</dbReference>
<sequence length="318" mass="36009">MMRFEKKLRMEENGAFHFKCKSYFLFGDIRTTLTFEKPDDSKQLSVPLQRDYMTDDGTRLLILFFKGEDEKFEVKRGNGDDELPLSRGIVGVPFESTLILQFVLHSDGSDIMVEHCELIDVTEDETSSKSVRSIYSDNQCAIVAEINWRKNISCSPQLEMVDLTGNFLNGRLPSCLRYDPRVRVLSYAINCLVGEDKCQHPVSFCRNETLAVGIIPHRNKSKQASIHVLAISISAGIVELVVLVAIILLTNEKSTYIKDGKITSDKITTRECINRLPLKMLQDAKLLVSYRDITSKGKINVTCHFYKGHNSSNEARST</sequence>
<keyword evidence="2" id="KW-1185">Reference proteome</keyword>
<name>A0A175YD14_DAUCS</name>
<protein>
    <submittedName>
        <fullName evidence="1">Uncharacterized protein</fullName>
    </submittedName>
</protein>
<reference evidence="1" key="2">
    <citation type="submission" date="2022-03" db="EMBL/GenBank/DDBJ databases">
        <title>Draft title - Genomic analysis of global carrot germplasm unveils the trajectory of domestication and the origin of high carotenoid orange carrot.</title>
        <authorList>
            <person name="Iorizzo M."/>
            <person name="Ellison S."/>
            <person name="Senalik D."/>
            <person name="Macko-Podgorni A."/>
            <person name="Grzebelus D."/>
            <person name="Bostan H."/>
            <person name="Rolling W."/>
            <person name="Curaba J."/>
            <person name="Simon P."/>
        </authorList>
    </citation>
    <scope>NUCLEOTIDE SEQUENCE</scope>
    <source>
        <tissue evidence="1">Leaf</tissue>
    </source>
</reference>
<dbReference type="Proteomes" id="UP000077755">
    <property type="component" value="Chromosome 4"/>
</dbReference>
<gene>
    <name evidence="1" type="ORF">DCAR_0414622</name>
</gene>
<reference evidence="1" key="1">
    <citation type="journal article" date="2016" name="Nat. Genet.">
        <title>A high-quality carrot genome assembly provides new insights into carotenoid accumulation and asterid genome evolution.</title>
        <authorList>
            <person name="Iorizzo M."/>
            <person name="Ellison S."/>
            <person name="Senalik D."/>
            <person name="Zeng P."/>
            <person name="Satapoomin P."/>
            <person name="Huang J."/>
            <person name="Bowman M."/>
            <person name="Iovene M."/>
            <person name="Sanseverino W."/>
            <person name="Cavagnaro P."/>
            <person name="Yildiz M."/>
            <person name="Macko-Podgorni A."/>
            <person name="Moranska E."/>
            <person name="Grzebelus E."/>
            <person name="Grzebelus D."/>
            <person name="Ashrafi H."/>
            <person name="Zheng Z."/>
            <person name="Cheng S."/>
            <person name="Spooner D."/>
            <person name="Van Deynze A."/>
            <person name="Simon P."/>
        </authorList>
    </citation>
    <scope>NUCLEOTIDE SEQUENCE</scope>
    <source>
        <tissue evidence="1">Leaf</tissue>
    </source>
</reference>
<organism evidence="1 2">
    <name type="scientific">Daucus carota subsp. sativus</name>
    <name type="common">Carrot</name>
    <dbReference type="NCBI Taxonomy" id="79200"/>
    <lineage>
        <taxon>Eukaryota</taxon>
        <taxon>Viridiplantae</taxon>
        <taxon>Streptophyta</taxon>
        <taxon>Embryophyta</taxon>
        <taxon>Tracheophyta</taxon>
        <taxon>Spermatophyta</taxon>
        <taxon>Magnoliopsida</taxon>
        <taxon>eudicotyledons</taxon>
        <taxon>Gunneridae</taxon>
        <taxon>Pentapetalae</taxon>
        <taxon>asterids</taxon>
        <taxon>campanulids</taxon>
        <taxon>Apiales</taxon>
        <taxon>Apiaceae</taxon>
        <taxon>Apioideae</taxon>
        <taxon>Scandiceae</taxon>
        <taxon>Daucinae</taxon>
        <taxon>Daucus</taxon>
        <taxon>Daucus sect. Daucus</taxon>
    </lineage>
</organism>
<proteinExistence type="predicted"/>
<evidence type="ECO:0000313" key="1">
    <source>
        <dbReference type="EMBL" id="WOG95309.1"/>
    </source>
</evidence>
<evidence type="ECO:0000313" key="2">
    <source>
        <dbReference type="Proteomes" id="UP000077755"/>
    </source>
</evidence>
<accession>A0A175YD14</accession>